<organism evidence="2 3">
    <name type="scientific">Streptosporangium album</name>
    <dbReference type="NCBI Taxonomy" id="47479"/>
    <lineage>
        <taxon>Bacteria</taxon>
        <taxon>Bacillati</taxon>
        <taxon>Actinomycetota</taxon>
        <taxon>Actinomycetes</taxon>
        <taxon>Streptosporangiales</taxon>
        <taxon>Streptosporangiaceae</taxon>
        <taxon>Streptosporangium</taxon>
    </lineage>
</organism>
<accession>A0A7W7W7R5</accession>
<dbReference type="AlphaFoldDB" id="A0A7W7W7R5"/>
<dbReference type="EMBL" id="JACHJU010000001">
    <property type="protein sequence ID" value="MBB4936195.1"/>
    <property type="molecule type" value="Genomic_DNA"/>
</dbReference>
<name>A0A7W7W7R5_9ACTN</name>
<proteinExistence type="predicted"/>
<keyword evidence="3" id="KW-1185">Reference proteome</keyword>
<reference evidence="2 3" key="1">
    <citation type="submission" date="2020-08" db="EMBL/GenBank/DDBJ databases">
        <title>Sequencing the genomes of 1000 actinobacteria strains.</title>
        <authorList>
            <person name="Klenk H.-P."/>
        </authorList>
    </citation>
    <scope>NUCLEOTIDE SEQUENCE [LARGE SCALE GENOMIC DNA]</scope>
    <source>
        <strain evidence="2 3">DSM 43023</strain>
    </source>
</reference>
<feature type="region of interest" description="Disordered" evidence="1">
    <location>
        <begin position="49"/>
        <end position="76"/>
    </location>
</feature>
<evidence type="ECO:0000256" key="1">
    <source>
        <dbReference type="SAM" id="MobiDB-lite"/>
    </source>
</evidence>
<dbReference type="RefSeq" id="WP_184752584.1">
    <property type="nucleotide sequence ID" value="NZ_BAABEK010000002.1"/>
</dbReference>
<evidence type="ECO:0000313" key="3">
    <source>
        <dbReference type="Proteomes" id="UP000534286"/>
    </source>
</evidence>
<sequence>MAAFCTARVLAADLDGETPYIASELIDGPSLRQVAALGVAATVAATDRSTPAGDLPVAAPSAVGDETAGGAEGVSRRQDVGQVVPFAGVFPPIR</sequence>
<evidence type="ECO:0000313" key="2">
    <source>
        <dbReference type="EMBL" id="MBB4936195.1"/>
    </source>
</evidence>
<comment type="caution">
    <text evidence="2">The sequence shown here is derived from an EMBL/GenBank/DDBJ whole genome shotgun (WGS) entry which is preliminary data.</text>
</comment>
<protein>
    <submittedName>
        <fullName evidence="2">Zn-dependent alcohol dehydrogenase</fullName>
    </submittedName>
</protein>
<dbReference type="Proteomes" id="UP000534286">
    <property type="component" value="Unassembled WGS sequence"/>
</dbReference>
<gene>
    <name evidence="2" type="ORF">FHR32_000500</name>
</gene>